<sequence length="326" mass="34770">MHFESLLTPSVLFFALGMFAQLIRSDLKLPPDLIKSMTVYLLLGIGIHGGAELAHASMLEAVPALLAAFGFGLLIPLLAYWIIHHLGKLDRLNAVAIASHYGSVSAGTFLTAIAFLEAMAVPYEKYPVVMLAVMESPAILVGLLLANWVRRQDNPPEQEANQHLPVILKESFTNGSIILLAGGLLIGDMVPDNNLQAILPFFNQMFMGILCVFLLAMGMEAGKKLNDFKKAGAFLVSFGVLMPVLLGGLGVLVAHSLLGFSAGGATLVAVLVASASYIAVPPAMRIAIPEANPSLYLTLSLGVTFPFNVLLGIPLYYQMAQLLTKG</sequence>
<dbReference type="Proteomes" id="UP001225906">
    <property type="component" value="Unassembled WGS sequence"/>
</dbReference>
<keyword evidence="1" id="KW-1133">Transmembrane helix</keyword>
<feature type="transmembrane region" description="Helical" evidence="1">
    <location>
        <begin position="64"/>
        <end position="83"/>
    </location>
</feature>
<organism evidence="2 3">
    <name type="scientific">Methylophilus aquaticus</name>
    <dbReference type="NCBI Taxonomy" id="1971610"/>
    <lineage>
        <taxon>Bacteria</taxon>
        <taxon>Pseudomonadati</taxon>
        <taxon>Pseudomonadota</taxon>
        <taxon>Betaproteobacteria</taxon>
        <taxon>Nitrosomonadales</taxon>
        <taxon>Methylophilaceae</taxon>
        <taxon>Methylophilus</taxon>
    </lineage>
</organism>
<dbReference type="RefSeq" id="WP_306389777.1">
    <property type="nucleotide sequence ID" value="NZ_JAVCAP010000020.1"/>
</dbReference>
<feature type="transmembrane region" description="Helical" evidence="1">
    <location>
        <begin position="39"/>
        <end position="58"/>
    </location>
</feature>
<evidence type="ECO:0000313" key="2">
    <source>
        <dbReference type="EMBL" id="MDP8568053.1"/>
    </source>
</evidence>
<dbReference type="PANTHER" id="PTHR40400">
    <property type="entry name" value="SLR1512 PROTEIN"/>
    <property type="match status" value="1"/>
</dbReference>
<feature type="transmembrane region" description="Helical" evidence="1">
    <location>
        <begin position="95"/>
        <end position="116"/>
    </location>
</feature>
<dbReference type="PANTHER" id="PTHR40400:SF1">
    <property type="entry name" value="SLR1512 PROTEIN"/>
    <property type="match status" value="1"/>
</dbReference>
<feature type="transmembrane region" description="Helical" evidence="1">
    <location>
        <begin position="295"/>
        <end position="317"/>
    </location>
</feature>
<keyword evidence="3" id="KW-1185">Reference proteome</keyword>
<keyword evidence="1" id="KW-0812">Transmembrane</keyword>
<keyword evidence="1" id="KW-0472">Membrane</keyword>
<dbReference type="InterPro" id="IPR010293">
    <property type="entry name" value="Sbt_1"/>
</dbReference>
<dbReference type="Pfam" id="PF05982">
    <property type="entry name" value="Sbt_1"/>
    <property type="match status" value="1"/>
</dbReference>
<protein>
    <submittedName>
        <fullName evidence="2">Sodium-dependent bicarbonate transport family permease</fullName>
    </submittedName>
</protein>
<name>A0ABT9JTZ3_9PROT</name>
<evidence type="ECO:0000313" key="3">
    <source>
        <dbReference type="Proteomes" id="UP001225906"/>
    </source>
</evidence>
<comment type="caution">
    <text evidence="2">The sequence shown here is derived from an EMBL/GenBank/DDBJ whole genome shotgun (WGS) entry which is preliminary data.</text>
</comment>
<feature type="transmembrane region" description="Helical" evidence="1">
    <location>
        <begin position="128"/>
        <end position="146"/>
    </location>
</feature>
<feature type="transmembrane region" description="Helical" evidence="1">
    <location>
        <begin position="231"/>
        <end position="254"/>
    </location>
</feature>
<feature type="transmembrane region" description="Helical" evidence="1">
    <location>
        <begin position="167"/>
        <end position="186"/>
    </location>
</feature>
<evidence type="ECO:0000256" key="1">
    <source>
        <dbReference type="SAM" id="Phobius"/>
    </source>
</evidence>
<proteinExistence type="predicted"/>
<dbReference type="EMBL" id="JAVCAP010000020">
    <property type="protein sequence ID" value="MDP8568053.1"/>
    <property type="molecule type" value="Genomic_DNA"/>
</dbReference>
<gene>
    <name evidence="2" type="ORF">Q9291_09350</name>
</gene>
<feature type="transmembrane region" description="Helical" evidence="1">
    <location>
        <begin position="198"/>
        <end position="219"/>
    </location>
</feature>
<accession>A0ABT9JTZ3</accession>
<feature type="transmembrane region" description="Helical" evidence="1">
    <location>
        <begin position="260"/>
        <end position="283"/>
    </location>
</feature>
<feature type="transmembrane region" description="Helical" evidence="1">
    <location>
        <begin position="6"/>
        <end position="27"/>
    </location>
</feature>
<reference evidence="3" key="1">
    <citation type="journal article" date="2019" name="Int. J. Syst. Evol. Microbiol.">
        <title>The Global Catalogue of Microorganisms (GCM) 10K type strain sequencing project: providing services to taxonomists for standard genome sequencing and annotation.</title>
        <authorList>
            <consortium name="The Broad Institute Genomics Platform"/>
            <consortium name="The Broad Institute Genome Sequencing Center for Infectious Disease"/>
            <person name="Wu L."/>
            <person name="Ma J."/>
        </authorList>
    </citation>
    <scope>NUCLEOTIDE SEQUENCE [LARGE SCALE GENOMIC DNA]</scope>
    <source>
        <strain evidence="3">VKM B-3159</strain>
    </source>
</reference>